<evidence type="ECO:0000313" key="2">
    <source>
        <dbReference type="Proteomes" id="UP000005990"/>
    </source>
</evidence>
<dbReference type="EMBL" id="AENN01000017">
    <property type="protein sequence ID" value="EFR30613.1"/>
    <property type="molecule type" value="Genomic_DNA"/>
</dbReference>
<dbReference type="Pfam" id="PF06115">
    <property type="entry name" value="DUF956"/>
    <property type="match status" value="1"/>
</dbReference>
<comment type="caution">
    <text evidence="1">The sequence shown here is derived from an EMBL/GenBank/DDBJ whole genome shotgun (WGS) entry which is preliminary data.</text>
</comment>
<dbReference type="AlphaFoldDB" id="E4KR26"/>
<proteinExistence type="predicted"/>
<accession>E4KR26</accession>
<gene>
    <name evidence="1" type="ORF">HMPREF9257_0739</name>
</gene>
<reference evidence="1 2" key="1">
    <citation type="submission" date="2010-10" db="EMBL/GenBank/DDBJ databases">
        <authorList>
            <person name="Durkin A.S."/>
            <person name="Madupu R."/>
            <person name="Torralba M."/>
            <person name="Gillis M."/>
            <person name="Methe B."/>
            <person name="Sutton G."/>
            <person name="Nelson K.E."/>
        </authorList>
    </citation>
    <scope>NUCLEOTIDE SEQUENCE [LARGE SCALE GENOMIC DNA]</scope>
    <source>
        <strain evidence="1 2">ACS-139-V-Col8</strain>
    </source>
</reference>
<dbReference type="OrthoDB" id="1646215at2"/>
<name>E4KR26_9LACT</name>
<evidence type="ECO:0008006" key="3">
    <source>
        <dbReference type="Google" id="ProtNLM"/>
    </source>
</evidence>
<keyword evidence="2" id="KW-1185">Reference proteome</keyword>
<dbReference type="eggNOG" id="COG4687">
    <property type="taxonomic scope" value="Bacteria"/>
</dbReference>
<dbReference type="Proteomes" id="UP000005990">
    <property type="component" value="Unassembled WGS sequence"/>
</dbReference>
<protein>
    <recommendedName>
        <fullName evidence="3">DUF956 family protein</fullName>
    </recommendedName>
</protein>
<dbReference type="RefSeq" id="WP_006418773.1">
    <property type="nucleotide sequence ID" value="NZ_AENN01000017.1"/>
</dbReference>
<dbReference type="InterPro" id="IPR010360">
    <property type="entry name" value="DUF956"/>
</dbReference>
<sequence>MVQSLNRKVDFNTKANLMSGGVGSKHGDILIGDQAFEFYNERNPESFLQIPWVSIEKVRAQLFFGDRYIRGFFIDTDQGVSFNFIVKDAGKSLKAMRTYLGNEKIVRNVPVFSLKRLFKRGQK</sequence>
<dbReference type="STRING" id="908337.HMPREF9257_0739"/>
<organism evidence="1 2">
    <name type="scientific">Eremococcus coleocola ACS-139-V-Col8</name>
    <dbReference type="NCBI Taxonomy" id="908337"/>
    <lineage>
        <taxon>Bacteria</taxon>
        <taxon>Bacillati</taxon>
        <taxon>Bacillota</taxon>
        <taxon>Bacilli</taxon>
        <taxon>Lactobacillales</taxon>
        <taxon>Aerococcaceae</taxon>
        <taxon>Eremococcus</taxon>
    </lineage>
</organism>
<evidence type="ECO:0000313" key="1">
    <source>
        <dbReference type="EMBL" id="EFR30613.1"/>
    </source>
</evidence>